<dbReference type="InterPro" id="IPR010753">
    <property type="entry name" value="DUF1330"/>
</dbReference>
<dbReference type="SUPFAM" id="SSF54909">
    <property type="entry name" value="Dimeric alpha+beta barrel"/>
    <property type="match status" value="1"/>
</dbReference>
<gene>
    <name evidence="2" type="ORF">O4213_13740</name>
</gene>
<feature type="domain" description="DUF1330" evidence="1">
    <location>
        <begin position="66"/>
        <end position="116"/>
    </location>
</feature>
<evidence type="ECO:0000259" key="1">
    <source>
        <dbReference type="Pfam" id="PF07045"/>
    </source>
</evidence>
<reference evidence="2" key="1">
    <citation type="submission" date="2022-12" db="EMBL/GenBank/DDBJ databases">
        <authorList>
            <person name="Krivoruchko A.V."/>
            <person name="Elkin A."/>
        </authorList>
    </citation>
    <scope>NUCLEOTIDE SEQUENCE</scope>
    <source>
        <strain evidence="2">IEGM 1388</strain>
    </source>
</reference>
<comment type="caution">
    <text evidence="2">The sequence shown here is derived from an EMBL/GenBank/DDBJ whole genome shotgun (WGS) entry which is preliminary data.</text>
</comment>
<accession>A0ABT4MVL3</accession>
<name>A0ABT4MVL3_GORRU</name>
<keyword evidence="3" id="KW-1185">Reference proteome</keyword>
<dbReference type="RefSeq" id="WP_301571771.1">
    <property type="nucleotide sequence ID" value="NZ_JAPWIE010000004.1"/>
</dbReference>
<protein>
    <submittedName>
        <fullName evidence="2">DUF1330 domain-containing protein</fullName>
    </submittedName>
</protein>
<proteinExistence type="predicted"/>
<dbReference type="Pfam" id="PF07045">
    <property type="entry name" value="DUF1330"/>
    <property type="match status" value="1"/>
</dbReference>
<dbReference type="InterPro" id="IPR011008">
    <property type="entry name" value="Dimeric_a/b-barrel"/>
</dbReference>
<dbReference type="EMBL" id="JAPWIE010000004">
    <property type="protein sequence ID" value="MCZ4551048.1"/>
    <property type="molecule type" value="Genomic_DNA"/>
</dbReference>
<evidence type="ECO:0000313" key="2">
    <source>
        <dbReference type="EMBL" id="MCZ4551048.1"/>
    </source>
</evidence>
<sequence length="118" mass="13113">MSIYFIAIIHSVHNAEMQAEYGRLAIPHLATTEAEQLAAALAKTGEAGRIYELNPSLVDYGIQPLEMLEGDVAEGMSLIKFPNRKAFEDWYYSDEYKEALAVRLQGSNVQAFVVEGTD</sequence>
<dbReference type="Gene3D" id="3.30.70.100">
    <property type="match status" value="1"/>
</dbReference>
<organism evidence="2 3">
    <name type="scientific">Gordonia rubripertincta</name>
    <name type="common">Rhodococcus corallinus</name>
    <dbReference type="NCBI Taxonomy" id="36822"/>
    <lineage>
        <taxon>Bacteria</taxon>
        <taxon>Bacillati</taxon>
        <taxon>Actinomycetota</taxon>
        <taxon>Actinomycetes</taxon>
        <taxon>Mycobacteriales</taxon>
        <taxon>Gordoniaceae</taxon>
        <taxon>Gordonia</taxon>
    </lineage>
</organism>
<evidence type="ECO:0000313" key="3">
    <source>
        <dbReference type="Proteomes" id="UP001067235"/>
    </source>
</evidence>
<dbReference type="Proteomes" id="UP001067235">
    <property type="component" value="Unassembled WGS sequence"/>
</dbReference>